<name>A0A2I0W052_9ASPA</name>
<accession>A0A2I0W052</accession>
<reference evidence="1 2" key="1">
    <citation type="journal article" date="2016" name="Sci. Rep.">
        <title>The Dendrobium catenatum Lindl. genome sequence provides insights into polysaccharide synthase, floral development and adaptive evolution.</title>
        <authorList>
            <person name="Zhang G.Q."/>
            <person name="Xu Q."/>
            <person name="Bian C."/>
            <person name="Tsai W.C."/>
            <person name="Yeh C.M."/>
            <person name="Liu K.W."/>
            <person name="Yoshida K."/>
            <person name="Zhang L.S."/>
            <person name="Chang S.B."/>
            <person name="Chen F."/>
            <person name="Shi Y."/>
            <person name="Su Y.Y."/>
            <person name="Zhang Y.Q."/>
            <person name="Chen L.J."/>
            <person name="Yin Y."/>
            <person name="Lin M."/>
            <person name="Huang H."/>
            <person name="Deng H."/>
            <person name="Wang Z.W."/>
            <person name="Zhu S.L."/>
            <person name="Zhao X."/>
            <person name="Deng C."/>
            <person name="Niu S.C."/>
            <person name="Huang J."/>
            <person name="Wang M."/>
            <person name="Liu G.H."/>
            <person name="Yang H.J."/>
            <person name="Xiao X.J."/>
            <person name="Hsiao Y.Y."/>
            <person name="Wu W.L."/>
            <person name="Chen Y.Y."/>
            <person name="Mitsuda N."/>
            <person name="Ohme-Takagi M."/>
            <person name="Luo Y.B."/>
            <person name="Van de Peer Y."/>
            <person name="Liu Z.J."/>
        </authorList>
    </citation>
    <scope>NUCLEOTIDE SEQUENCE [LARGE SCALE GENOMIC DNA]</scope>
    <source>
        <tissue evidence="1">The whole plant</tissue>
    </source>
</reference>
<dbReference type="Proteomes" id="UP000233837">
    <property type="component" value="Unassembled WGS sequence"/>
</dbReference>
<evidence type="ECO:0000313" key="1">
    <source>
        <dbReference type="EMBL" id="PKU69043.1"/>
    </source>
</evidence>
<keyword evidence="2" id="KW-1185">Reference proteome</keyword>
<organism evidence="1 2">
    <name type="scientific">Dendrobium catenatum</name>
    <dbReference type="NCBI Taxonomy" id="906689"/>
    <lineage>
        <taxon>Eukaryota</taxon>
        <taxon>Viridiplantae</taxon>
        <taxon>Streptophyta</taxon>
        <taxon>Embryophyta</taxon>
        <taxon>Tracheophyta</taxon>
        <taxon>Spermatophyta</taxon>
        <taxon>Magnoliopsida</taxon>
        <taxon>Liliopsida</taxon>
        <taxon>Asparagales</taxon>
        <taxon>Orchidaceae</taxon>
        <taxon>Epidendroideae</taxon>
        <taxon>Malaxideae</taxon>
        <taxon>Dendrobiinae</taxon>
        <taxon>Dendrobium</taxon>
    </lineage>
</organism>
<proteinExistence type="predicted"/>
<evidence type="ECO:0008006" key="3">
    <source>
        <dbReference type="Google" id="ProtNLM"/>
    </source>
</evidence>
<reference evidence="1 2" key="2">
    <citation type="journal article" date="2017" name="Nature">
        <title>The Apostasia genome and the evolution of orchids.</title>
        <authorList>
            <person name="Zhang G.Q."/>
            <person name="Liu K.W."/>
            <person name="Li Z."/>
            <person name="Lohaus R."/>
            <person name="Hsiao Y.Y."/>
            <person name="Niu S.C."/>
            <person name="Wang J.Y."/>
            <person name="Lin Y.C."/>
            <person name="Xu Q."/>
            <person name="Chen L.J."/>
            <person name="Yoshida K."/>
            <person name="Fujiwara S."/>
            <person name="Wang Z.W."/>
            <person name="Zhang Y.Q."/>
            <person name="Mitsuda N."/>
            <person name="Wang M."/>
            <person name="Liu G.H."/>
            <person name="Pecoraro L."/>
            <person name="Huang H.X."/>
            <person name="Xiao X.J."/>
            <person name="Lin M."/>
            <person name="Wu X.Y."/>
            <person name="Wu W.L."/>
            <person name="Chen Y.Y."/>
            <person name="Chang S.B."/>
            <person name="Sakamoto S."/>
            <person name="Ohme-Takagi M."/>
            <person name="Yagi M."/>
            <person name="Zeng S.J."/>
            <person name="Shen C.Y."/>
            <person name="Yeh C.M."/>
            <person name="Luo Y.B."/>
            <person name="Tsai W.C."/>
            <person name="Van de Peer Y."/>
            <person name="Liu Z.J."/>
        </authorList>
    </citation>
    <scope>NUCLEOTIDE SEQUENCE [LARGE SCALE GENOMIC DNA]</scope>
    <source>
        <tissue evidence="1">The whole plant</tissue>
    </source>
</reference>
<dbReference type="AlphaFoldDB" id="A0A2I0W052"/>
<protein>
    <recommendedName>
        <fullName evidence="3">Retrotransposon gag domain-containing protein</fullName>
    </recommendedName>
</protein>
<dbReference type="EMBL" id="KZ503041">
    <property type="protein sequence ID" value="PKU69043.1"/>
    <property type="molecule type" value="Genomic_DNA"/>
</dbReference>
<evidence type="ECO:0000313" key="2">
    <source>
        <dbReference type="Proteomes" id="UP000233837"/>
    </source>
</evidence>
<sequence>MQYEAEFTSLSRYAPHYASTQEEKCHKFFRGLRDQLQQTLTPFDISDFIVLVERARRIENELNFSKYNWEQQQPEQRKIFERDNRFRNKKPNFNDK</sequence>
<gene>
    <name evidence="1" type="ORF">MA16_Dca002311</name>
</gene>